<keyword evidence="4" id="KW-1185">Reference proteome</keyword>
<sequence>MNLSRLGSELGKGGEREKILSRDESKRETRNRQIKTLCKILDELIFEILSRLPAKSLGRFKCVSRSMLSLISSRGFVKAHLAISSGQKDFGHHGMIFELHPPDGLSYLQQCSLSSVVCPANSPATTELSDIDYRMKNPRKSFWVLGSCNVLVCISTGKGVQGFLWNPCTKRCKKLPNIDLERKGSSSDGLGFGYDKSKDDYKVVRMLVERIQPPESKEGVM</sequence>
<dbReference type="Pfam" id="PF08268">
    <property type="entry name" value="FBA_3"/>
    <property type="match status" value="1"/>
</dbReference>
<dbReference type="SUPFAM" id="SSF81383">
    <property type="entry name" value="F-box domain"/>
    <property type="match status" value="1"/>
</dbReference>
<dbReference type="SMART" id="SM00256">
    <property type="entry name" value="FBOX"/>
    <property type="match status" value="1"/>
</dbReference>
<dbReference type="PANTHER" id="PTHR31672">
    <property type="entry name" value="BNACNNG10540D PROTEIN"/>
    <property type="match status" value="1"/>
</dbReference>
<dbReference type="AlphaFoldDB" id="A0AAV1EDL2"/>
<proteinExistence type="predicted"/>
<feature type="compositionally biased region" description="Basic and acidic residues" evidence="1">
    <location>
        <begin position="12"/>
        <end position="26"/>
    </location>
</feature>
<dbReference type="EMBL" id="OX459126">
    <property type="protein sequence ID" value="CAI9117817.1"/>
    <property type="molecule type" value="Genomic_DNA"/>
</dbReference>
<organism evidence="3 4">
    <name type="scientific">Oldenlandia corymbosa var. corymbosa</name>
    <dbReference type="NCBI Taxonomy" id="529605"/>
    <lineage>
        <taxon>Eukaryota</taxon>
        <taxon>Viridiplantae</taxon>
        <taxon>Streptophyta</taxon>
        <taxon>Embryophyta</taxon>
        <taxon>Tracheophyta</taxon>
        <taxon>Spermatophyta</taxon>
        <taxon>Magnoliopsida</taxon>
        <taxon>eudicotyledons</taxon>
        <taxon>Gunneridae</taxon>
        <taxon>Pentapetalae</taxon>
        <taxon>asterids</taxon>
        <taxon>lamiids</taxon>
        <taxon>Gentianales</taxon>
        <taxon>Rubiaceae</taxon>
        <taxon>Rubioideae</taxon>
        <taxon>Spermacoceae</taxon>
        <taxon>Hedyotis-Oldenlandia complex</taxon>
        <taxon>Oldenlandia</taxon>
    </lineage>
</organism>
<protein>
    <submittedName>
        <fullName evidence="3">OLC1v1019302C1</fullName>
    </submittedName>
</protein>
<name>A0AAV1EDL2_OLDCO</name>
<dbReference type="Gene3D" id="1.20.1280.50">
    <property type="match status" value="1"/>
</dbReference>
<dbReference type="InterPro" id="IPR050796">
    <property type="entry name" value="SCF_F-box_component"/>
</dbReference>
<evidence type="ECO:0000313" key="4">
    <source>
        <dbReference type="Proteomes" id="UP001161247"/>
    </source>
</evidence>
<reference evidence="3" key="1">
    <citation type="submission" date="2023-03" db="EMBL/GenBank/DDBJ databases">
        <authorList>
            <person name="Julca I."/>
        </authorList>
    </citation>
    <scope>NUCLEOTIDE SEQUENCE</scope>
</reference>
<evidence type="ECO:0000313" key="3">
    <source>
        <dbReference type="EMBL" id="CAI9117817.1"/>
    </source>
</evidence>
<dbReference type="InterPro" id="IPR001810">
    <property type="entry name" value="F-box_dom"/>
</dbReference>
<dbReference type="PANTHER" id="PTHR31672:SF13">
    <property type="entry name" value="F-BOX PROTEIN CPR30-LIKE"/>
    <property type="match status" value="1"/>
</dbReference>
<dbReference type="Proteomes" id="UP001161247">
    <property type="component" value="Chromosome 9"/>
</dbReference>
<accession>A0AAV1EDL2</accession>
<dbReference type="InterPro" id="IPR013187">
    <property type="entry name" value="F-box-assoc_dom_typ3"/>
</dbReference>
<feature type="region of interest" description="Disordered" evidence="1">
    <location>
        <begin position="1"/>
        <end position="26"/>
    </location>
</feature>
<dbReference type="InterPro" id="IPR036047">
    <property type="entry name" value="F-box-like_dom_sf"/>
</dbReference>
<evidence type="ECO:0000256" key="1">
    <source>
        <dbReference type="SAM" id="MobiDB-lite"/>
    </source>
</evidence>
<dbReference type="Pfam" id="PF00646">
    <property type="entry name" value="F-box"/>
    <property type="match status" value="1"/>
</dbReference>
<feature type="domain" description="F-box" evidence="2">
    <location>
        <begin position="40"/>
        <end position="80"/>
    </location>
</feature>
<evidence type="ECO:0000259" key="2">
    <source>
        <dbReference type="SMART" id="SM00256"/>
    </source>
</evidence>
<gene>
    <name evidence="3" type="ORF">OLC1_LOCUS23816</name>
</gene>
<dbReference type="NCBIfam" id="TIGR01640">
    <property type="entry name" value="F_box_assoc_1"/>
    <property type="match status" value="1"/>
</dbReference>
<dbReference type="InterPro" id="IPR017451">
    <property type="entry name" value="F-box-assoc_interact_dom"/>
</dbReference>